<proteinExistence type="inferred from homology"/>
<sequence>MATPINQTRTDAKRKPRWLARTTAGAAATMVAAYGGMAISVDHSALTALEGLFLYLVGLGAATIANSTGVGGGVVFLPAFEFLGANGHIAIVAGQIVGMSFIIQSFGMSTGSLRWLHRIHDARGTDTGVPPAVFLRMLALVLGCALPAMLATQALHTSPPEAVLWAFKAVSVGLGMLVLVTSWLGRGRAQNRSHPTGVDYAALAGLSLIGGVATAFFSVGVGELVALYLFVRNFPLVTTAALAVIASAVSVLFGVWDHLLSTPQPWDILLYVVPGAITGGFIARPFAEMLGPFRLKIFAASWITLSSAYLLFLA</sequence>
<dbReference type="Proteomes" id="UP001595776">
    <property type="component" value="Unassembled WGS sequence"/>
</dbReference>
<keyword evidence="2 5" id="KW-0812">Transmembrane</keyword>
<feature type="transmembrane region" description="Helical" evidence="5">
    <location>
        <begin position="18"/>
        <end position="40"/>
    </location>
</feature>
<evidence type="ECO:0000313" key="7">
    <source>
        <dbReference type="Proteomes" id="UP001595776"/>
    </source>
</evidence>
<keyword evidence="5" id="KW-1003">Cell membrane</keyword>
<feature type="transmembrane region" description="Helical" evidence="5">
    <location>
        <begin position="268"/>
        <end position="286"/>
    </location>
</feature>
<accession>A0ABV8UHF9</accession>
<evidence type="ECO:0000256" key="1">
    <source>
        <dbReference type="ARBA" id="ARBA00004141"/>
    </source>
</evidence>
<dbReference type="EMBL" id="JBHSCR010000036">
    <property type="protein sequence ID" value="MFC4349903.1"/>
    <property type="molecule type" value="Genomic_DNA"/>
</dbReference>
<name>A0ABV8UHF9_9PROT</name>
<evidence type="ECO:0000256" key="2">
    <source>
        <dbReference type="ARBA" id="ARBA00022692"/>
    </source>
</evidence>
<dbReference type="PANTHER" id="PTHR43701:SF2">
    <property type="entry name" value="MEMBRANE TRANSPORTER PROTEIN YJNA-RELATED"/>
    <property type="match status" value="1"/>
</dbReference>
<feature type="transmembrane region" description="Helical" evidence="5">
    <location>
        <begin position="204"/>
        <end position="229"/>
    </location>
</feature>
<feature type="transmembrane region" description="Helical" evidence="5">
    <location>
        <begin position="52"/>
        <end position="77"/>
    </location>
</feature>
<feature type="transmembrane region" description="Helical" evidence="5">
    <location>
        <begin position="236"/>
        <end position="256"/>
    </location>
</feature>
<evidence type="ECO:0000256" key="4">
    <source>
        <dbReference type="ARBA" id="ARBA00023136"/>
    </source>
</evidence>
<dbReference type="PANTHER" id="PTHR43701">
    <property type="entry name" value="MEMBRANE TRANSPORTER PROTEIN MJ0441-RELATED"/>
    <property type="match status" value="1"/>
</dbReference>
<keyword evidence="7" id="KW-1185">Reference proteome</keyword>
<comment type="caution">
    <text evidence="6">The sequence shown here is derived from an EMBL/GenBank/DDBJ whole genome shotgun (WGS) entry which is preliminary data.</text>
</comment>
<dbReference type="InterPro" id="IPR051598">
    <property type="entry name" value="TSUP/Inactive_protease-like"/>
</dbReference>
<feature type="transmembrane region" description="Helical" evidence="5">
    <location>
        <begin position="89"/>
        <end position="108"/>
    </location>
</feature>
<evidence type="ECO:0000256" key="5">
    <source>
        <dbReference type="RuleBase" id="RU363041"/>
    </source>
</evidence>
<dbReference type="InterPro" id="IPR002781">
    <property type="entry name" value="TM_pro_TauE-like"/>
</dbReference>
<keyword evidence="3 5" id="KW-1133">Transmembrane helix</keyword>
<reference evidence="7" key="1">
    <citation type="journal article" date="2019" name="Int. J. Syst. Evol. Microbiol.">
        <title>The Global Catalogue of Microorganisms (GCM) 10K type strain sequencing project: providing services to taxonomists for standard genome sequencing and annotation.</title>
        <authorList>
            <consortium name="The Broad Institute Genomics Platform"/>
            <consortium name="The Broad Institute Genome Sequencing Center for Infectious Disease"/>
            <person name="Wu L."/>
            <person name="Ma J."/>
        </authorList>
    </citation>
    <scope>NUCLEOTIDE SEQUENCE [LARGE SCALE GENOMIC DNA]</scope>
    <source>
        <strain evidence="7">CGMCC 1.15304</strain>
    </source>
</reference>
<feature type="transmembrane region" description="Helical" evidence="5">
    <location>
        <begin position="128"/>
        <end position="150"/>
    </location>
</feature>
<feature type="transmembrane region" description="Helical" evidence="5">
    <location>
        <begin position="293"/>
        <end position="312"/>
    </location>
</feature>
<gene>
    <name evidence="6" type="ORF">ACFO5Q_18785</name>
</gene>
<organism evidence="6 7">
    <name type="scientific">Kordiimonas lipolytica</name>
    <dbReference type="NCBI Taxonomy" id="1662421"/>
    <lineage>
        <taxon>Bacteria</taxon>
        <taxon>Pseudomonadati</taxon>
        <taxon>Pseudomonadota</taxon>
        <taxon>Alphaproteobacteria</taxon>
        <taxon>Kordiimonadales</taxon>
        <taxon>Kordiimonadaceae</taxon>
        <taxon>Kordiimonas</taxon>
    </lineage>
</organism>
<evidence type="ECO:0000313" key="6">
    <source>
        <dbReference type="EMBL" id="MFC4349903.1"/>
    </source>
</evidence>
<dbReference type="RefSeq" id="WP_068144294.1">
    <property type="nucleotide sequence ID" value="NZ_JBHSCR010000036.1"/>
</dbReference>
<evidence type="ECO:0000256" key="3">
    <source>
        <dbReference type="ARBA" id="ARBA00022989"/>
    </source>
</evidence>
<feature type="transmembrane region" description="Helical" evidence="5">
    <location>
        <begin position="162"/>
        <end position="184"/>
    </location>
</feature>
<comment type="subcellular location">
    <subcellularLocation>
        <location evidence="5">Cell membrane</location>
        <topology evidence="5">Multi-pass membrane protein</topology>
    </subcellularLocation>
    <subcellularLocation>
        <location evidence="1">Membrane</location>
        <topology evidence="1">Multi-pass membrane protein</topology>
    </subcellularLocation>
</comment>
<dbReference type="Pfam" id="PF01925">
    <property type="entry name" value="TauE"/>
    <property type="match status" value="1"/>
</dbReference>
<protein>
    <recommendedName>
        <fullName evidence="5">Probable membrane transporter protein</fullName>
    </recommendedName>
</protein>
<comment type="similarity">
    <text evidence="5">Belongs to the 4-toluene sulfonate uptake permease (TSUP) (TC 2.A.102) family.</text>
</comment>
<keyword evidence="4 5" id="KW-0472">Membrane</keyword>